<reference evidence="3" key="1">
    <citation type="journal article" date="2019" name="Int. J. Syst. Evol. Microbiol.">
        <title>The Global Catalogue of Microorganisms (GCM) 10K type strain sequencing project: providing services to taxonomists for standard genome sequencing and annotation.</title>
        <authorList>
            <consortium name="The Broad Institute Genomics Platform"/>
            <consortium name="The Broad Institute Genome Sequencing Center for Infectious Disease"/>
            <person name="Wu L."/>
            <person name="Ma J."/>
        </authorList>
    </citation>
    <scope>NUCLEOTIDE SEQUENCE [LARGE SCALE GENOMIC DNA]</scope>
    <source>
        <strain evidence="3">JCM 14924</strain>
    </source>
</reference>
<proteinExistence type="predicted"/>
<evidence type="ECO:0000313" key="2">
    <source>
        <dbReference type="EMBL" id="GAA2197452.1"/>
    </source>
</evidence>
<evidence type="ECO:0000256" key="1">
    <source>
        <dbReference type="SAM" id="MobiDB-lite"/>
    </source>
</evidence>
<dbReference type="Proteomes" id="UP001501391">
    <property type="component" value="Unassembled WGS sequence"/>
</dbReference>
<dbReference type="EMBL" id="BAAAOQ010000011">
    <property type="protein sequence ID" value="GAA2197452.1"/>
    <property type="molecule type" value="Genomic_DNA"/>
</dbReference>
<sequence>MHDERLLGLLDSGLTGVPAQARTTVLPLPARLFLPPASGTRPSHDPRGPSPTPARLSFPDARGSSFTGLRGWSSVTRVAFSDARAAVLPGRARLVSHRSSWLVFRDPRGLSDSDARATVLP</sequence>
<feature type="region of interest" description="Disordered" evidence="1">
    <location>
        <begin position="32"/>
        <end position="62"/>
    </location>
</feature>
<name>A0ABP5NCV8_9ACTN</name>
<organism evidence="2 3">
    <name type="scientific">Streptomyces bangladeshensis</name>
    <dbReference type="NCBI Taxonomy" id="295352"/>
    <lineage>
        <taxon>Bacteria</taxon>
        <taxon>Bacillati</taxon>
        <taxon>Actinomycetota</taxon>
        <taxon>Actinomycetes</taxon>
        <taxon>Kitasatosporales</taxon>
        <taxon>Streptomycetaceae</taxon>
        <taxon>Streptomyces</taxon>
    </lineage>
</organism>
<accession>A0ABP5NCV8</accession>
<evidence type="ECO:0000313" key="3">
    <source>
        <dbReference type="Proteomes" id="UP001501391"/>
    </source>
</evidence>
<keyword evidence="3" id="KW-1185">Reference proteome</keyword>
<gene>
    <name evidence="2" type="ORF">GCM10009787_35990</name>
</gene>
<comment type="caution">
    <text evidence="2">The sequence shown here is derived from an EMBL/GenBank/DDBJ whole genome shotgun (WGS) entry which is preliminary data.</text>
</comment>
<protein>
    <submittedName>
        <fullName evidence="2">Uncharacterized protein</fullName>
    </submittedName>
</protein>